<dbReference type="Gene3D" id="1.20.20.20">
    <property type="entry name" value="Haemophore, haem-binding domain"/>
    <property type="match status" value="1"/>
</dbReference>
<keyword evidence="3" id="KW-1185">Reference proteome</keyword>
<dbReference type="Proteomes" id="UP000247781">
    <property type="component" value="Unassembled WGS sequence"/>
</dbReference>
<feature type="domain" description="Haemophore haem-binding" evidence="1">
    <location>
        <begin position="38"/>
        <end position="113"/>
    </location>
</feature>
<dbReference type="InterPro" id="IPR038378">
    <property type="entry name" value="MHB_sf"/>
</dbReference>
<dbReference type="OrthoDB" id="4728894at2"/>
<evidence type="ECO:0000313" key="3">
    <source>
        <dbReference type="Proteomes" id="UP000247781"/>
    </source>
</evidence>
<evidence type="ECO:0000313" key="2">
    <source>
        <dbReference type="EMBL" id="PXX12209.1"/>
    </source>
</evidence>
<dbReference type="AlphaFoldDB" id="A0A318HV84"/>
<gene>
    <name evidence="2" type="ORF">C8E89_102334</name>
</gene>
<dbReference type="RefSeq" id="WP_110314846.1">
    <property type="nucleotide sequence ID" value="NZ_QJJU01000002.1"/>
</dbReference>
<proteinExistence type="predicted"/>
<reference evidence="2 3" key="2">
    <citation type="submission" date="2018-06" db="EMBL/GenBank/DDBJ databases">
        <title>Sequencing of bacterial isolates from soil warming experiment in Harvard Forest, Massachusetts, USA.</title>
        <authorList>
            <person name="Deangelis K.PhD."/>
        </authorList>
    </citation>
    <scope>NUCLEOTIDE SEQUENCE [LARGE SCALE GENOMIC DNA]</scope>
    <source>
        <strain evidence="2 3">GAS496</strain>
    </source>
</reference>
<dbReference type="Pfam" id="PF16525">
    <property type="entry name" value="MHB"/>
    <property type="match status" value="1"/>
</dbReference>
<dbReference type="NCBIfam" id="TIGR04529">
    <property type="entry name" value="MTB_hemophore"/>
    <property type="match status" value="1"/>
</dbReference>
<name>A0A318HV84_9MYCO</name>
<reference evidence="3" key="1">
    <citation type="submission" date="2018-05" db="EMBL/GenBank/DDBJ databases">
        <authorList>
            <person name="Deangelis K."/>
            <person name="Huntemann M."/>
            <person name="Clum A."/>
            <person name="Pillay M."/>
            <person name="Palaniappan K."/>
            <person name="Varghese N."/>
            <person name="Mikhailova N."/>
            <person name="Stamatis D."/>
            <person name="Reddy T."/>
            <person name="Daum C."/>
            <person name="Shapiro N."/>
            <person name="Ivanova N."/>
            <person name="Kyrpides N."/>
            <person name="Woyke T."/>
        </authorList>
    </citation>
    <scope>NUCLEOTIDE SEQUENCE [LARGE SCALE GENOMIC DNA]</scope>
    <source>
        <strain evidence="3">GAS496</strain>
    </source>
</reference>
<comment type="caution">
    <text evidence="2">The sequence shown here is derived from an EMBL/GenBank/DDBJ whole genome shotgun (WGS) entry which is preliminary data.</text>
</comment>
<protein>
    <submittedName>
        <fullName evidence="2">Hemophore-related protein</fullName>
    </submittedName>
</protein>
<dbReference type="InterPro" id="IPR032407">
    <property type="entry name" value="MHB"/>
</dbReference>
<accession>A0A318HV84</accession>
<dbReference type="GO" id="GO:0020037">
    <property type="term" value="F:heme binding"/>
    <property type="evidence" value="ECO:0007669"/>
    <property type="project" value="InterPro"/>
</dbReference>
<evidence type="ECO:0000259" key="1">
    <source>
        <dbReference type="Pfam" id="PF16525"/>
    </source>
</evidence>
<organism evidence="2 3">
    <name type="scientific">Mycolicibacterium moriokaense</name>
    <dbReference type="NCBI Taxonomy" id="39691"/>
    <lineage>
        <taxon>Bacteria</taxon>
        <taxon>Bacillati</taxon>
        <taxon>Actinomycetota</taxon>
        <taxon>Actinomycetes</taxon>
        <taxon>Mycobacteriales</taxon>
        <taxon>Mycobacteriaceae</taxon>
        <taxon>Mycolicibacterium</taxon>
    </lineage>
</organism>
<dbReference type="EMBL" id="QJJU01000002">
    <property type="protein sequence ID" value="PXX12209.1"/>
    <property type="molecule type" value="Genomic_DNA"/>
</dbReference>
<sequence>MKMSASAVRRGLFGAFATCVLGGVVATTIAIPTASAAPGCSASDFSRTASGVLADAGGWLDAHPGANDVLSSAGMQGAGAEQSVRDYFVAHPAEYQELRGIAAPLIDMQHSCGPAIQPMQIAALYTALSQGGTGM</sequence>